<reference evidence="3" key="1">
    <citation type="journal article" date="2011" name="Science">
        <title>The plant cell wall-decomposing machinery underlies the functional diversity of forest fungi.</title>
        <authorList>
            <person name="Eastwood D.C."/>
            <person name="Floudas D."/>
            <person name="Binder M."/>
            <person name="Majcherczyk A."/>
            <person name="Schneider P."/>
            <person name="Aerts A."/>
            <person name="Asiegbu F.O."/>
            <person name="Baker S.E."/>
            <person name="Barry K."/>
            <person name="Bendiksby M."/>
            <person name="Blumentritt M."/>
            <person name="Coutinho P.M."/>
            <person name="Cullen D."/>
            <person name="de Vries R.P."/>
            <person name="Gathman A."/>
            <person name="Goodell B."/>
            <person name="Henrissat B."/>
            <person name="Ihrmark K."/>
            <person name="Kauserud H."/>
            <person name="Kohler A."/>
            <person name="LaButti K."/>
            <person name="Lapidus A."/>
            <person name="Lavin J.L."/>
            <person name="Lee Y.-H."/>
            <person name="Lindquist E."/>
            <person name="Lilly W."/>
            <person name="Lucas S."/>
            <person name="Morin E."/>
            <person name="Murat C."/>
            <person name="Oguiza J.A."/>
            <person name="Park J."/>
            <person name="Pisabarro A.G."/>
            <person name="Riley R."/>
            <person name="Rosling A."/>
            <person name="Salamov A."/>
            <person name="Schmidt O."/>
            <person name="Schmutz J."/>
            <person name="Skrede I."/>
            <person name="Stenlid J."/>
            <person name="Wiebenga A."/>
            <person name="Xie X."/>
            <person name="Kuees U."/>
            <person name="Hibbett D.S."/>
            <person name="Hoffmeister D."/>
            <person name="Hoegberg N."/>
            <person name="Martin F."/>
            <person name="Grigoriev I.V."/>
            <person name="Watkinson S.C."/>
        </authorList>
    </citation>
    <scope>NUCLEOTIDE SEQUENCE [LARGE SCALE GENOMIC DNA]</scope>
    <source>
        <strain evidence="3">strain S7.3</strain>
    </source>
</reference>
<evidence type="ECO:0000256" key="1">
    <source>
        <dbReference type="SAM" id="MobiDB-lite"/>
    </source>
</evidence>
<dbReference type="InParanoid" id="F8PW47"/>
<feature type="non-terminal residue" evidence="2">
    <location>
        <position position="85"/>
    </location>
</feature>
<feature type="region of interest" description="Disordered" evidence="1">
    <location>
        <begin position="22"/>
        <end position="60"/>
    </location>
</feature>
<dbReference type="EMBL" id="GL945479">
    <property type="protein sequence ID" value="EGO00223.1"/>
    <property type="molecule type" value="Genomic_DNA"/>
</dbReference>
<accession>F8PW47</accession>
<gene>
    <name evidence="2" type="ORF">SERLA73DRAFT_135949</name>
</gene>
<name>F8PW47_SERL3</name>
<feature type="compositionally biased region" description="Polar residues" evidence="1">
    <location>
        <begin position="22"/>
        <end position="31"/>
    </location>
</feature>
<dbReference type="AlphaFoldDB" id="F8PW47"/>
<protein>
    <submittedName>
        <fullName evidence="2">Uncharacterized protein</fullName>
    </submittedName>
</protein>
<dbReference type="HOGENOM" id="CLU_2518807_0_0_1"/>
<evidence type="ECO:0000313" key="2">
    <source>
        <dbReference type="EMBL" id="EGO00223.1"/>
    </source>
</evidence>
<sequence>MVSVQPTPLDTSETSIIRVDPMSTTGLSTRRSYQHLDHGRQLAQASQPQRPPPQATSATHNRAISDVTQDSHVPFSDVSIIASLA</sequence>
<proteinExistence type="predicted"/>
<dbReference type="Proteomes" id="UP000008063">
    <property type="component" value="Unassembled WGS sequence"/>
</dbReference>
<organism evidence="3">
    <name type="scientific">Serpula lacrymans var. lacrymans (strain S7.3)</name>
    <name type="common">Dry rot fungus</name>
    <dbReference type="NCBI Taxonomy" id="936435"/>
    <lineage>
        <taxon>Eukaryota</taxon>
        <taxon>Fungi</taxon>
        <taxon>Dikarya</taxon>
        <taxon>Basidiomycota</taxon>
        <taxon>Agaricomycotina</taxon>
        <taxon>Agaricomycetes</taxon>
        <taxon>Agaricomycetidae</taxon>
        <taxon>Boletales</taxon>
        <taxon>Coniophorineae</taxon>
        <taxon>Serpulaceae</taxon>
        <taxon>Serpula</taxon>
    </lineage>
</organism>
<keyword evidence="3" id="KW-1185">Reference proteome</keyword>
<evidence type="ECO:0000313" key="3">
    <source>
        <dbReference type="Proteomes" id="UP000008063"/>
    </source>
</evidence>